<proteinExistence type="predicted"/>
<dbReference type="InterPro" id="IPR050678">
    <property type="entry name" value="DNA_Partitioning_ATPase"/>
</dbReference>
<dbReference type="PIRSF" id="PIRSF009320">
    <property type="entry name" value="Nuc_binding_HP_1000"/>
    <property type="match status" value="1"/>
</dbReference>
<name>A0AAU7M033_9BURK</name>
<dbReference type="InterPro" id="IPR009744">
    <property type="entry name" value="VirC1"/>
</dbReference>
<dbReference type="CDD" id="cd02042">
    <property type="entry name" value="ParAB_family"/>
    <property type="match status" value="1"/>
</dbReference>
<accession>A0AAU7M033</accession>
<dbReference type="AlphaFoldDB" id="A0AAU7M033"/>
<protein>
    <submittedName>
        <fullName evidence="1">ParA family protein</fullName>
    </submittedName>
</protein>
<dbReference type="PANTHER" id="PTHR13696:SF96">
    <property type="entry name" value="COBQ_COBB_MIND_PARA NUCLEOTIDE BINDING DOMAIN-CONTAINING PROTEIN"/>
    <property type="match status" value="1"/>
</dbReference>
<sequence length="236" mass="25560">MPSIIFASPKGGAGKTTSALILATQIAKQGIAVTIIDADPNHPVKRWAKGGGTPEKLTIVSDVTEANIADQIEEAAGKTPFVVVDMEGTAATIVAYAIAEADFVIIPTQGSQLDAEQASNALRLIRAHERGIQKHKPDYKLPYAVLFTRTSAAITSRDTKFIRKSFEEAGVFYFRTELNERAAFKAMFSFRQPLEALNPAEVSNIPKAIENAEAFTSEVIERIRSAKATPDKEKVA</sequence>
<dbReference type="SUPFAM" id="SSF52540">
    <property type="entry name" value="P-loop containing nucleoside triphosphate hydrolases"/>
    <property type="match status" value="1"/>
</dbReference>
<reference evidence="1" key="1">
    <citation type="submission" date="2024-05" db="EMBL/GenBank/DDBJ databases">
        <authorList>
            <person name="Bunk B."/>
            <person name="Swiderski J."/>
            <person name="Sproer C."/>
            <person name="Thiel V."/>
        </authorList>
    </citation>
    <scope>NUCLEOTIDE SEQUENCE</scope>
    <source>
        <strain evidence="1">DSM 17735</strain>
        <plasmid evidence="1">p5</plasmid>
    </source>
</reference>
<dbReference type="Gene3D" id="3.40.50.300">
    <property type="entry name" value="P-loop containing nucleotide triphosphate hydrolases"/>
    <property type="match status" value="1"/>
</dbReference>
<dbReference type="InterPro" id="IPR027417">
    <property type="entry name" value="P-loop_NTPase"/>
</dbReference>
<dbReference type="EMBL" id="CP157680">
    <property type="protein sequence ID" value="XBP73289.1"/>
    <property type="molecule type" value="Genomic_DNA"/>
</dbReference>
<dbReference type="RefSeq" id="WP_349283384.1">
    <property type="nucleotide sequence ID" value="NZ_CBCSCU010000040.1"/>
</dbReference>
<organism evidence="1">
    <name type="scientific">Polaromonas hydrogenivorans</name>
    <dbReference type="NCBI Taxonomy" id="335476"/>
    <lineage>
        <taxon>Bacteria</taxon>
        <taxon>Pseudomonadati</taxon>
        <taxon>Pseudomonadota</taxon>
        <taxon>Betaproteobacteria</taxon>
        <taxon>Burkholderiales</taxon>
        <taxon>Comamonadaceae</taxon>
        <taxon>Polaromonas</taxon>
    </lineage>
</organism>
<dbReference type="Pfam" id="PF07015">
    <property type="entry name" value="VirC1"/>
    <property type="match status" value="1"/>
</dbReference>
<gene>
    <name evidence="1" type="ORF">ABLV49_25960</name>
</gene>
<dbReference type="PANTHER" id="PTHR13696">
    <property type="entry name" value="P-LOOP CONTAINING NUCLEOSIDE TRIPHOSPHATE HYDROLASE"/>
    <property type="match status" value="1"/>
</dbReference>
<evidence type="ECO:0000313" key="1">
    <source>
        <dbReference type="EMBL" id="XBP73289.1"/>
    </source>
</evidence>
<keyword evidence="1" id="KW-0614">Plasmid</keyword>
<geneLocation type="plasmid" evidence="1">
    <name>p5</name>
</geneLocation>